<dbReference type="EMBL" id="SNYC01000006">
    <property type="protein sequence ID" value="TDQ07499.1"/>
    <property type="molecule type" value="Genomic_DNA"/>
</dbReference>
<dbReference type="Proteomes" id="UP000295620">
    <property type="component" value="Unassembled WGS sequence"/>
</dbReference>
<dbReference type="OrthoDB" id="975025at2"/>
<evidence type="ECO:0000256" key="2">
    <source>
        <dbReference type="ARBA" id="ARBA00022801"/>
    </source>
</evidence>
<dbReference type="CDD" id="cd16027">
    <property type="entry name" value="SGSH"/>
    <property type="match status" value="1"/>
</dbReference>
<dbReference type="Pfam" id="PF00884">
    <property type="entry name" value="Sulfatase"/>
    <property type="match status" value="1"/>
</dbReference>
<dbReference type="InterPro" id="IPR024607">
    <property type="entry name" value="Sulfatase_CS"/>
</dbReference>
<dbReference type="RefSeq" id="WP_133577464.1">
    <property type="nucleotide sequence ID" value="NZ_SNYC01000006.1"/>
</dbReference>
<proteinExistence type="inferred from homology"/>
<evidence type="ECO:0000313" key="4">
    <source>
        <dbReference type="EMBL" id="TDQ07499.1"/>
    </source>
</evidence>
<dbReference type="InterPro" id="IPR052701">
    <property type="entry name" value="GAG_Ulvan_Degrading_Sulfatases"/>
</dbReference>
<dbReference type="PROSITE" id="PS00149">
    <property type="entry name" value="SULFATASE_2"/>
    <property type="match status" value="1"/>
</dbReference>
<organism evidence="4 5">
    <name type="scientific">Pedobacter metabolipauper</name>
    <dbReference type="NCBI Taxonomy" id="425513"/>
    <lineage>
        <taxon>Bacteria</taxon>
        <taxon>Pseudomonadati</taxon>
        <taxon>Bacteroidota</taxon>
        <taxon>Sphingobacteriia</taxon>
        <taxon>Sphingobacteriales</taxon>
        <taxon>Sphingobacteriaceae</taxon>
        <taxon>Pedobacter</taxon>
    </lineage>
</organism>
<dbReference type="SUPFAM" id="SSF53649">
    <property type="entry name" value="Alkaline phosphatase-like"/>
    <property type="match status" value="1"/>
</dbReference>
<comment type="similarity">
    <text evidence="1">Belongs to the sulfatase family.</text>
</comment>
<keyword evidence="2" id="KW-0378">Hydrolase</keyword>
<dbReference type="InterPro" id="IPR017850">
    <property type="entry name" value="Alkaline_phosphatase_core_sf"/>
</dbReference>
<evidence type="ECO:0000259" key="3">
    <source>
        <dbReference type="Pfam" id="PF00884"/>
    </source>
</evidence>
<dbReference type="AlphaFoldDB" id="A0A4V3D0U3"/>
<dbReference type="PROSITE" id="PS00523">
    <property type="entry name" value="SULFATASE_1"/>
    <property type="match status" value="1"/>
</dbReference>
<reference evidence="4 5" key="1">
    <citation type="submission" date="2019-03" db="EMBL/GenBank/DDBJ databases">
        <title>Genomic Encyclopedia of Archaeal and Bacterial Type Strains, Phase II (KMG-II): from individual species to whole genera.</title>
        <authorList>
            <person name="Goeker M."/>
        </authorList>
    </citation>
    <scope>NUCLEOTIDE SEQUENCE [LARGE SCALE GENOMIC DNA]</scope>
    <source>
        <strain evidence="4 5">DSM 19035</strain>
    </source>
</reference>
<feature type="domain" description="Sulfatase N-terminal" evidence="3">
    <location>
        <begin position="33"/>
        <end position="305"/>
    </location>
</feature>
<name>A0A4V3D0U3_9SPHI</name>
<gene>
    <name evidence="4" type="ORF">ATK78_3625</name>
</gene>
<sequence>MKNFLMICASVIVAESLLAINTPKKKSTDTSRPNIIFIMADDLFMEDIAPYGSTQVHTPNITRLAREGVCLDNMFNMVPVCSPTRQSILTGLGPVRSGAYPNHTMIYDGIKTLPVYLKQLGYRTALIGKKHYAPESAYPFDFLGGREHDNGEGRDIDLSKAKAYIKKSAGKPFFLMFTSNQPHEPWTRGNQQAYNPDKIKLKPNMVDTKLTRKRMANYFAEISYLDSLVGVCLDMVERSGQKENTIIMFATEQGNSFPFSKWTLYDQGLHSGFIVKWPGKVQPNTRNKAMLAYIDITPTLIDIAGGDPGKINTGSKDGLGKTGFDGQSFKKVLTDGVAHARDYVFAEHTTRGIIQGSDAYASRSARSTKFLYIHNLNYQGEFSNTITHSQMFKQWLEKDPLRSSFYEKRPQEELYNVIQDPYNLNNLANDVQYSSIKKELQEKLKDFMIQQGDKGIQTEMEALSRQPKGKEQ</sequence>
<dbReference type="Gene3D" id="3.40.720.10">
    <property type="entry name" value="Alkaline Phosphatase, subunit A"/>
    <property type="match status" value="1"/>
</dbReference>
<comment type="caution">
    <text evidence="4">The sequence shown here is derived from an EMBL/GenBank/DDBJ whole genome shotgun (WGS) entry which is preliminary data.</text>
</comment>
<evidence type="ECO:0000313" key="5">
    <source>
        <dbReference type="Proteomes" id="UP000295620"/>
    </source>
</evidence>
<keyword evidence="5" id="KW-1185">Reference proteome</keyword>
<protein>
    <submittedName>
        <fullName evidence="4">Putative sulfatase</fullName>
    </submittedName>
</protein>
<dbReference type="PANTHER" id="PTHR43751:SF1">
    <property type="entry name" value="SULFATASE ATSG-RELATED"/>
    <property type="match status" value="1"/>
</dbReference>
<dbReference type="InterPro" id="IPR000917">
    <property type="entry name" value="Sulfatase_N"/>
</dbReference>
<evidence type="ECO:0000256" key="1">
    <source>
        <dbReference type="ARBA" id="ARBA00008779"/>
    </source>
</evidence>
<dbReference type="PANTHER" id="PTHR43751">
    <property type="entry name" value="SULFATASE"/>
    <property type="match status" value="1"/>
</dbReference>
<dbReference type="GO" id="GO:0016787">
    <property type="term" value="F:hydrolase activity"/>
    <property type="evidence" value="ECO:0007669"/>
    <property type="project" value="UniProtKB-KW"/>
</dbReference>
<accession>A0A4V3D0U3</accession>